<dbReference type="InterPro" id="IPR006202">
    <property type="entry name" value="Neur_chan_lig-bd"/>
</dbReference>
<dbReference type="PROSITE" id="PS00236">
    <property type="entry name" value="NEUROTR_ION_CHANNEL"/>
    <property type="match status" value="1"/>
</dbReference>
<dbReference type="Gene3D" id="1.20.58.390">
    <property type="entry name" value="Neurotransmitter-gated ion-channel transmembrane domain"/>
    <property type="match status" value="2"/>
</dbReference>
<dbReference type="InterPro" id="IPR036719">
    <property type="entry name" value="Neuro-gated_channel_TM_sf"/>
</dbReference>
<evidence type="ECO:0000256" key="5">
    <source>
        <dbReference type="RuleBase" id="RU000687"/>
    </source>
</evidence>
<protein>
    <recommendedName>
        <fullName evidence="11">Neurotransmitter-gated ion-channel ligand-binding domain-containing protein</fullName>
    </recommendedName>
</protein>
<dbReference type="InterPro" id="IPR036734">
    <property type="entry name" value="Neur_chan_lig-bd_sf"/>
</dbReference>
<dbReference type="InterPro" id="IPR006201">
    <property type="entry name" value="Neur_channel"/>
</dbReference>
<accession>A0A498S1C6</accession>
<keyword evidence="3 5" id="KW-1133">Transmembrane helix</keyword>
<feature type="transmembrane region" description="Helical" evidence="5">
    <location>
        <begin position="798"/>
        <end position="816"/>
    </location>
</feature>
<feature type="transmembrane region" description="Helical" evidence="5">
    <location>
        <begin position="112"/>
        <end position="130"/>
    </location>
</feature>
<dbReference type="GO" id="GO:0004888">
    <property type="term" value="F:transmembrane signaling receptor activity"/>
    <property type="evidence" value="ECO:0007669"/>
    <property type="project" value="InterPro"/>
</dbReference>
<feature type="transmembrane region" description="Helical" evidence="5">
    <location>
        <begin position="362"/>
        <end position="381"/>
    </location>
</feature>
<feature type="domain" description="Neurotransmitter-gated ion-channel transmembrane" evidence="8">
    <location>
        <begin position="110"/>
        <end position="378"/>
    </location>
</feature>
<comment type="caution">
    <text evidence="5">Lacks conserved residue(s) required for the propagation of feature annotation.</text>
</comment>
<dbReference type="CDD" id="cd19051">
    <property type="entry name" value="LGIC_TM_cation"/>
    <property type="match status" value="2"/>
</dbReference>
<dbReference type="SUPFAM" id="SSF90112">
    <property type="entry name" value="Neurotransmitter-gated ion-channel transmembrane pore"/>
    <property type="match status" value="2"/>
</dbReference>
<dbReference type="OrthoDB" id="410315at2759"/>
<keyword evidence="4 5" id="KW-0472">Membrane</keyword>
<dbReference type="PANTHER" id="PTHR18945">
    <property type="entry name" value="NEUROTRANSMITTER GATED ION CHANNEL"/>
    <property type="match status" value="1"/>
</dbReference>
<dbReference type="Gene3D" id="2.70.170.10">
    <property type="entry name" value="Neurotransmitter-gated ion-channel ligand-binding domain"/>
    <property type="match status" value="1"/>
</dbReference>
<keyword evidence="2 5" id="KW-0812">Transmembrane</keyword>
<feature type="transmembrane region" description="Helical" evidence="5">
    <location>
        <begin position="142"/>
        <end position="167"/>
    </location>
</feature>
<dbReference type="STRING" id="6277.A0A498S1C6"/>
<comment type="similarity">
    <text evidence="5">Belongs to the ligand-gated ion channel (TC 1.A.9) family.</text>
</comment>
<dbReference type="EMBL" id="UPTC01000002">
    <property type="protein sequence ID" value="VBB25222.1"/>
    <property type="molecule type" value="Genomic_DNA"/>
</dbReference>
<keyword evidence="10" id="KW-1185">Reference proteome</keyword>
<dbReference type="Proteomes" id="UP000276991">
    <property type="component" value="Unassembled WGS sequence"/>
</dbReference>
<organism evidence="9 10">
    <name type="scientific">Acanthocheilonema viteae</name>
    <name type="common">Filarial nematode worm</name>
    <name type="synonym">Dipetalonema viteae</name>
    <dbReference type="NCBI Taxonomy" id="6277"/>
    <lineage>
        <taxon>Eukaryota</taxon>
        <taxon>Metazoa</taxon>
        <taxon>Ecdysozoa</taxon>
        <taxon>Nematoda</taxon>
        <taxon>Chromadorea</taxon>
        <taxon>Rhabditida</taxon>
        <taxon>Spirurina</taxon>
        <taxon>Spiruromorpha</taxon>
        <taxon>Filarioidea</taxon>
        <taxon>Onchocercidae</taxon>
        <taxon>Acanthocheilonema</taxon>
    </lineage>
</organism>
<dbReference type="InterPro" id="IPR018000">
    <property type="entry name" value="Neurotransmitter_ion_chnl_CS"/>
</dbReference>
<proteinExistence type="inferred from homology"/>
<evidence type="ECO:0000256" key="2">
    <source>
        <dbReference type="ARBA" id="ARBA00022692"/>
    </source>
</evidence>
<evidence type="ECO:0000256" key="6">
    <source>
        <dbReference type="SAM" id="MobiDB-lite"/>
    </source>
</evidence>
<feature type="transmembrane region" description="Helical" evidence="5">
    <location>
        <begin position="536"/>
        <end position="559"/>
    </location>
</feature>
<evidence type="ECO:0000256" key="4">
    <source>
        <dbReference type="ARBA" id="ARBA00023136"/>
    </source>
</evidence>
<evidence type="ECO:0000256" key="3">
    <source>
        <dbReference type="ARBA" id="ARBA00022989"/>
    </source>
</evidence>
<evidence type="ECO:0000256" key="1">
    <source>
        <dbReference type="ARBA" id="ARBA00004141"/>
    </source>
</evidence>
<comment type="subcellular location">
    <subcellularLocation>
        <location evidence="1">Membrane</location>
        <topology evidence="1">Multi-pass membrane protein</topology>
    </subcellularLocation>
</comment>
<dbReference type="SUPFAM" id="SSF63712">
    <property type="entry name" value="Nicotinic receptor ligand binding domain-like"/>
    <property type="match status" value="2"/>
</dbReference>
<dbReference type="GO" id="GO:0016020">
    <property type="term" value="C:membrane"/>
    <property type="evidence" value="ECO:0007669"/>
    <property type="project" value="UniProtKB-SubCell"/>
</dbReference>
<dbReference type="GO" id="GO:0005230">
    <property type="term" value="F:extracellular ligand-gated monoatomic ion channel activity"/>
    <property type="evidence" value="ECO:0007669"/>
    <property type="project" value="InterPro"/>
</dbReference>
<evidence type="ECO:0000313" key="9">
    <source>
        <dbReference type="EMBL" id="VBB25222.1"/>
    </source>
</evidence>
<sequence length="834" mass="95739">MKDDDTRRLLNVKLTTDENIRAAYIELLYPTIYKFSCLLNLRFFPFDIQESVCSMIFSSWTFDQTGIDYFAHSDIVGTTNYIENEGWHILKTSVKKEETKTSTASGMREEKVSLGITTLLSMSILMLMVSDQMPTTSTFIPLIGWFILAMITIITFGTLASSVIIAIQKRGRQKSRLTPRTICLVKFIAYITLEDIPKHLIEAHKKELKTTALQTEKRQDILKTKEPEGRRNRQWTLLQKGQRTRIVESHLCKLSTLSYNNTDLIPQKPDEGIDISDIPDTASAILIPSISSPNEGGNVAPKMNGNDGDSIRTTLEKPNSDSARQQRQPQNVSSLCDEVSIRQNRRLARDEYDWMAKVLERLFFILFIIIFVFVTVGINSLEVEKGDEMHYFISARQQLPHIRLVRDLLSTESMVMNREGSERYMNVIVKSRHWNGEHGAEISFLYPALYTIRCHIDIRYFPYDHQNCTLILGSWTSSKALLNYTADKIVNMNSYIPNEEWDILSFNLHRHEYVYECCQDPWVIIEGSLIIRRKPLYYIVNLIIPTTVLTLVAIVGFFTPASTSDERMEKITIGITALLAVSVLMLMVSDQMPTTSDFVPLIAWFYLSNIIVISAATFCTCTVLRIHGSHRNGKLPPILVRILFFKYICNYLCVSPPHELMMLWKRSRSTLTELSVKPSVQKMLERDNGIETKQTVSRLSAKENWARISVTLEDISSRNKDQSEVVRKESSLTSLIQKIRKTSAERKHLSLWNTAVQFIRFTSNDLPRKIESNELKSLKHRRQCTLEWEFLATVMDRVFLLFFSIITILIVTALAATAKLAQYHFDAALEIAHN</sequence>
<dbReference type="Pfam" id="PF02932">
    <property type="entry name" value="Neur_chan_memb"/>
    <property type="match status" value="2"/>
</dbReference>
<feature type="transmembrane region" description="Helical" evidence="5">
    <location>
        <begin position="571"/>
        <end position="589"/>
    </location>
</feature>
<feature type="transmembrane region" description="Helical" evidence="5">
    <location>
        <begin position="601"/>
        <end position="626"/>
    </location>
</feature>
<dbReference type="AlphaFoldDB" id="A0A498S1C6"/>
<dbReference type="Pfam" id="PF02931">
    <property type="entry name" value="Neur_chan_LBD"/>
    <property type="match status" value="1"/>
</dbReference>
<dbReference type="InterPro" id="IPR006029">
    <property type="entry name" value="Neurotrans-gated_channel_TM"/>
</dbReference>
<name>A0A498S1C6_ACAVI</name>
<evidence type="ECO:0008006" key="11">
    <source>
        <dbReference type="Google" id="ProtNLM"/>
    </source>
</evidence>
<evidence type="ECO:0000259" key="8">
    <source>
        <dbReference type="Pfam" id="PF02932"/>
    </source>
</evidence>
<feature type="compositionally biased region" description="Polar residues" evidence="6">
    <location>
        <begin position="320"/>
        <end position="334"/>
    </location>
</feature>
<gene>
    <name evidence="9" type="ORF">NAV_LOCUS52</name>
</gene>
<dbReference type="PRINTS" id="PR00252">
    <property type="entry name" value="NRIONCHANNEL"/>
</dbReference>
<feature type="domain" description="Neurotransmitter-gated ion-channel ligand-binding" evidence="7">
    <location>
        <begin position="422"/>
        <end position="535"/>
    </location>
</feature>
<evidence type="ECO:0000259" key="7">
    <source>
        <dbReference type="Pfam" id="PF02931"/>
    </source>
</evidence>
<keyword evidence="5" id="KW-0406">Ion transport</keyword>
<keyword evidence="5" id="KW-0813">Transport</keyword>
<keyword evidence="5" id="KW-0407">Ion channel</keyword>
<feature type="region of interest" description="Disordered" evidence="6">
    <location>
        <begin position="289"/>
        <end position="336"/>
    </location>
</feature>
<evidence type="ECO:0000313" key="10">
    <source>
        <dbReference type="Proteomes" id="UP000276991"/>
    </source>
</evidence>
<feature type="domain" description="Neurotransmitter-gated ion-channel transmembrane" evidence="8">
    <location>
        <begin position="542"/>
        <end position="809"/>
    </location>
</feature>
<dbReference type="InterPro" id="IPR038050">
    <property type="entry name" value="Neuro_actylchol_rec"/>
</dbReference>
<reference evidence="9 10" key="1">
    <citation type="submission" date="2018-08" db="EMBL/GenBank/DDBJ databases">
        <authorList>
            <person name="Laetsch R D."/>
            <person name="Stevens L."/>
            <person name="Kumar S."/>
            <person name="Blaxter L. M."/>
        </authorList>
    </citation>
    <scope>NUCLEOTIDE SEQUENCE [LARGE SCALE GENOMIC DNA]</scope>
</reference>